<dbReference type="STRING" id="1229662.W3X295"/>
<dbReference type="Pfam" id="PF02902">
    <property type="entry name" value="Peptidase_C48"/>
    <property type="match status" value="1"/>
</dbReference>
<dbReference type="InterPro" id="IPR003653">
    <property type="entry name" value="Peptidase_C48_C"/>
</dbReference>
<dbReference type="HOGENOM" id="CLU_268071_0_0_1"/>
<feature type="compositionally biased region" description="Basic and acidic residues" evidence="6">
    <location>
        <begin position="930"/>
        <end position="949"/>
    </location>
</feature>
<accession>W3X295</accession>
<feature type="region of interest" description="Disordered" evidence="6">
    <location>
        <begin position="749"/>
        <end position="822"/>
    </location>
</feature>
<feature type="compositionally biased region" description="Polar residues" evidence="6">
    <location>
        <begin position="1046"/>
        <end position="1061"/>
    </location>
</feature>
<evidence type="ECO:0000256" key="6">
    <source>
        <dbReference type="SAM" id="MobiDB-lite"/>
    </source>
</evidence>
<evidence type="ECO:0000256" key="4">
    <source>
        <dbReference type="ARBA" id="ARBA00022786"/>
    </source>
</evidence>
<dbReference type="Gene3D" id="3.40.395.10">
    <property type="entry name" value="Adenoviral Proteinase, Chain A"/>
    <property type="match status" value="1"/>
</dbReference>
<evidence type="ECO:0000256" key="3">
    <source>
        <dbReference type="ARBA" id="ARBA00022670"/>
    </source>
</evidence>
<feature type="compositionally biased region" description="Basic and acidic residues" evidence="6">
    <location>
        <begin position="765"/>
        <end position="779"/>
    </location>
</feature>
<feature type="compositionally biased region" description="Polar residues" evidence="6">
    <location>
        <begin position="214"/>
        <end position="224"/>
    </location>
</feature>
<keyword evidence="5" id="KW-0378">Hydrolase</keyword>
<dbReference type="PANTHER" id="PTHR46896:SF3">
    <property type="entry name" value="FI06413P-RELATED"/>
    <property type="match status" value="1"/>
</dbReference>
<keyword evidence="4" id="KW-0833">Ubl conjugation pathway</keyword>
<dbReference type="InterPro" id="IPR057501">
    <property type="entry name" value="DeUb_enz_PH"/>
</dbReference>
<dbReference type="Proteomes" id="UP000030651">
    <property type="component" value="Unassembled WGS sequence"/>
</dbReference>
<proteinExistence type="inferred from homology"/>
<dbReference type="GeneID" id="19272780"/>
<feature type="compositionally biased region" description="Basic and acidic residues" evidence="6">
    <location>
        <begin position="1081"/>
        <end position="1100"/>
    </location>
</feature>
<evidence type="ECO:0000256" key="5">
    <source>
        <dbReference type="ARBA" id="ARBA00022801"/>
    </source>
</evidence>
<comment type="similarity">
    <text evidence="1">Belongs to the peptidase C48 family.</text>
</comment>
<evidence type="ECO:0000256" key="2">
    <source>
        <dbReference type="ARBA" id="ARBA00022553"/>
    </source>
</evidence>
<dbReference type="OrthoDB" id="442460at2759"/>
<dbReference type="AlphaFoldDB" id="W3X295"/>
<dbReference type="SUPFAM" id="SSF54001">
    <property type="entry name" value="Cysteine proteinases"/>
    <property type="match status" value="1"/>
</dbReference>
<feature type="compositionally biased region" description="Polar residues" evidence="6">
    <location>
        <begin position="266"/>
        <end position="287"/>
    </location>
</feature>
<organism evidence="8 9">
    <name type="scientific">Pestalotiopsis fici (strain W106-1 / CGMCC3.15140)</name>
    <dbReference type="NCBI Taxonomy" id="1229662"/>
    <lineage>
        <taxon>Eukaryota</taxon>
        <taxon>Fungi</taxon>
        <taxon>Dikarya</taxon>
        <taxon>Ascomycota</taxon>
        <taxon>Pezizomycotina</taxon>
        <taxon>Sordariomycetes</taxon>
        <taxon>Xylariomycetidae</taxon>
        <taxon>Amphisphaeriales</taxon>
        <taxon>Sporocadaceae</taxon>
        <taxon>Pestalotiopsis</taxon>
    </lineage>
</organism>
<feature type="region of interest" description="Disordered" evidence="6">
    <location>
        <begin position="1"/>
        <end position="306"/>
    </location>
</feature>
<dbReference type="GO" id="GO:0005634">
    <property type="term" value="C:nucleus"/>
    <property type="evidence" value="ECO:0007669"/>
    <property type="project" value="TreeGrafter"/>
</dbReference>
<feature type="compositionally biased region" description="Acidic residues" evidence="6">
    <location>
        <begin position="171"/>
        <end position="181"/>
    </location>
</feature>
<protein>
    <recommendedName>
        <fullName evidence="7">Ubiquitin-like protease family profile domain-containing protein</fullName>
    </recommendedName>
</protein>
<dbReference type="EMBL" id="KI912113">
    <property type="protein sequence ID" value="ETS80238.1"/>
    <property type="molecule type" value="Genomic_DNA"/>
</dbReference>
<dbReference type="PROSITE" id="PS50600">
    <property type="entry name" value="ULP_PROTEASE"/>
    <property type="match status" value="1"/>
</dbReference>
<feature type="compositionally biased region" description="Polar residues" evidence="6">
    <location>
        <begin position="522"/>
        <end position="531"/>
    </location>
</feature>
<gene>
    <name evidence="8" type="ORF">PFICI_07767</name>
</gene>
<feature type="domain" description="Ubiquitin-like protease family profile" evidence="7">
    <location>
        <begin position="576"/>
        <end position="885"/>
    </location>
</feature>
<feature type="compositionally biased region" description="Low complexity" evidence="6">
    <location>
        <begin position="968"/>
        <end position="981"/>
    </location>
</feature>
<feature type="region of interest" description="Disordered" evidence="6">
    <location>
        <begin position="930"/>
        <end position="1201"/>
    </location>
</feature>
<feature type="compositionally biased region" description="Polar residues" evidence="6">
    <location>
        <begin position="241"/>
        <end position="256"/>
    </location>
</feature>
<feature type="compositionally biased region" description="Low complexity" evidence="6">
    <location>
        <begin position="18"/>
        <end position="32"/>
    </location>
</feature>
<feature type="compositionally biased region" description="Basic and acidic residues" evidence="6">
    <location>
        <begin position="1028"/>
        <end position="1044"/>
    </location>
</feature>
<dbReference type="eggNOG" id="KOG0779">
    <property type="taxonomic scope" value="Eukaryota"/>
</dbReference>
<feature type="compositionally biased region" description="Basic and acidic residues" evidence="6">
    <location>
        <begin position="82"/>
        <end position="93"/>
    </location>
</feature>
<feature type="region of interest" description="Disordered" evidence="6">
    <location>
        <begin position="483"/>
        <end position="534"/>
    </location>
</feature>
<feature type="compositionally biased region" description="Basic residues" evidence="6">
    <location>
        <begin position="797"/>
        <end position="812"/>
    </location>
</feature>
<evidence type="ECO:0000313" key="9">
    <source>
        <dbReference type="Proteomes" id="UP000030651"/>
    </source>
</evidence>
<dbReference type="InParanoid" id="W3X295"/>
<evidence type="ECO:0000256" key="1">
    <source>
        <dbReference type="ARBA" id="ARBA00005234"/>
    </source>
</evidence>
<feature type="region of interest" description="Disordered" evidence="6">
    <location>
        <begin position="449"/>
        <end position="468"/>
    </location>
</feature>
<feature type="compositionally biased region" description="Basic residues" evidence="6">
    <location>
        <begin position="149"/>
        <end position="160"/>
    </location>
</feature>
<feature type="compositionally biased region" description="Acidic residues" evidence="6">
    <location>
        <begin position="48"/>
        <end position="66"/>
    </location>
</feature>
<dbReference type="GO" id="GO:0016926">
    <property type="term" value="P:protein desumoylation"/>
    <property type="evidence" value="ECO:0007669"/>
    <property type="project" value="TreeGrafter"/>
</dbReference>
<dbReference type="Pfam" id="PF25424">
    <property type="entry name" value="PH_35"/>
    <property type="match status" value="1"/>
</dbReference>
<dbReference type="OMA" id="SHETCEP"/>
<keyword evidence="3" id="KW-0645">Protease</keyword>
<dbReference type="PANTHER" id="PTHR46896">
    <property type="entry name" value="SENTRIN-SPECIFIC PROTEASE"/>
    <property type="match status" value="1"/>
</dbReference>
<dbReference type="GO" id="GO:0005737">
    <property type="term" value="C:cytoplasm"/>
    <property type="evidence" value="ECO:0007669"/>
    <property type="project" value="TreeGrafter"/>
</dbReference>
<feature type="compositionally biased region" description="Polar residues" evidence="6">
    <location>
        <begin position="1131"/>
        <end position="1163"/>
    </location>
</feature>
<feature type="compositionally biased region" description="Basic and acidic residues" evidence="6">
    <location>
        <begin position="33"/>
        <end position="47"/>
    </location>
</feature>
<dbReference type="GO" id="GO:0070139">
    <property type="term" value="F:SUMO-specific endopeptidase activity"/>
    <property type="evidence" value="ECO:0007669"/>
    <property type="project" value="TreeGrafter"/>
</dbReference>
<dbReference type="InterPro" id="IPR051947">
    <property type="entry name" value="Sentrin-specific_protease"/>
</dbReference>
<evidence type="ECO:0000313" key="8">
    <source>
        <dbReference type="EMBL" id="ETS80238.1"/>
    </source>
</evidence>
<keyword evidence="2" id="KW-0597">Phosphoprotein</keyword>
<dbReference type="KEGG" id="pfy:PFICI_07767"/>
<sequence>MLSKLAKSIGAIVPSNTLNSPASRSSLPLAPYARDETDPPLKKRRVDEDGDKDEDKDDEVETDDQNEDSRYPTLQATFAVDMGRDMPPPERKASFNSTHSAPRWQRAPSVQSTGGTSNYRPPSTHSMGKNSVQQSRVDEYRAMEQRTMLPKKTRQRKKKPVNSASNPEQILDSDEEEEEEPALVVSNGMSNREHDTHGYCDTVRYSQHFAKSRPNGSNQALTPNSKRKASGQLPGPPVKLSRNSSPDPLSQGVGQNRQERSRKRVLNSQSESTRGVITATSFPSKRTPQYARHTKSEPDNSLVNLSSPVRSSLKRGLKLKVAVSGAYSYSHETCEPKCLLRTEDVSTILLPMPLEGGSTEDFLSEYSYLQVNLAKVHSIKYEIANHTVLIERSVDATTPGLPKLYLVFDGPGDLAGFLKWVTMKRKEAVLLKREEVPGDKLIKTVNHLLQRSTKHKMPKSPNDTPKDAQDHLAEDIQLMAHKRTRRQTLVSQNDMRKSVSRSTKQATEAPEVIDDEDEITSVPETPQASASRTRRRFAVLAESPPTPKLWTKENPEWVEKNWRNSLVFPPQGKNRASVDANDIERLDEGEFLNDNLIIFYLRYLQDKLEKENPQVAERIHFHNTFFYDKLKPTRSGAGIKYDGVKGWTTKVDLFKKDFIVVPINEYQHWYVAIIYNPSKLDPSQQVSPIVAKPVALDLTTPEKPEKPETEVLTITDTQSTNPEADVEMQDGAHVVETELRRMSIGSAKGSVDIDADASRRVTTSQHEDERVKAAEKEIYDVDADSEIQPGSPPSSSAHRKMKKTGPGSKKHHDPNQPKIITLDSLGSAHSPACTHLKQYLMAELKDKKGIEISDPGALGMTAKGIPLQENHCDCGLYLLGYVRHFLENPDAFVHGLLHYDEPTWSFVSSDMRHEIRNLIFMLQAEQQKREDAEQEAKRQRKRQAAEERRNKSRPTSSASDDKEPLAISSSAATQGTQASSSEDTVSPQKPIKHDTIDASSILQPRPMAQSIETDEVVPADNDPQKILPESRVKTDAHGETKEPCEASTSMPGSFPGSQQMALSPKRSGSIDTQKGFIHGIKSPELRGHTSDNPVEVHDEADGSPSLMKELEDHIAQAKSPNTRRTPRKQASRLNSETRGSSVEAHQTLRSPSTNIAVILSSQKSPRKDYTVTKFPSSQTTETGHRSGMFSGATSQRQEETVVSVKYVGQRNRSKEDYKEGNETIVVD</sequence>
<evidence type="ECO:0000259" key="7">
    <source>
        <dbReference type="PROSITE" id="PS50600"/>
    </source>
</evidence>
<reference evidence="9" key="1">
    <citation type="journal article" date="2015" name="BMC Genomics">
        <title>Genomic and transcriptomic analysis of the endophytic fungus Pestalotiopsis fici reveals its lifestyle and high potential for synthesis of natural products.</title>
        <authorList>
            <person name="Wang X."/>
            <person name="Zhang X."/>
            <person name="Liu L."/>
            <person name="Xiang M."/>
            <person name="Wang W."/>
            <person name="Sun X."/>
            <person name="Che Y."/>
            <person name="Guo L."/>
            <person name="Liu G."/>
            <person name="Guo L."/>
            <person name="Wang C."/>
            <person name="Yin W.B."/>
            <person name="Stadler M."/>
            <person name="Zhang X."/>
            <person name="Liu X."/>
        </authorList>
    </citation>
    <scope>NUCLEOTIDE SEQUENCE [LARGE SCALE GENOMIC DNA]</scope>
    <source>
        <strain evidence="9">W106-1 / CGMCC3.15140</strain>
    </source>
</reference>
<dbReference type="GO" id="GO:0006508">
    <property type="term" value="P:proteolysis"/>
    <property type="evidence" value="ECO:0007669"/>
    <property type="project" value="UniProtKB-KW"/>
</dbReference>
<dbReference type="InterPro" id="IPR038765">
    <property type="entry name" value="Papain-like_cys_pep_sf"/>
</dbReference>
<feature type="compositionally biased region" description="Polar residues" evidence="6">
    <location>
        <begin position="108"/>
        <end position="135"/>
    </location>
</feature>
<name>W3X295_PESFW</name>
<keyword evidence="9" id="KW-1185">Reference proteome</keyword>
<dbReference type="RefSeq" id="XP_007834539.1">
    <property type="nucleotide sequence ID" value="XM_007836348.1"/>
</dbReference>